<comment type="subcellular location">
    <subcellularLocation>
        <location evidence="1 6">Membrane</location>
        <topology evidence="1 6">Multi-pass membrane protein</topology>
    </subcellularLocation>
</comment>
<proteinExistence type="inferred from homology"/>
<feature type="transmembrane region" description="Helical" evidence="6">
    <location>
        <begin position="192"/>
        <end position="215"/>
    </location>
</feature>
<dbReference type="InterPro" id="IPR007632">
    <property type="entry name" value="Anoctamin"/>
</dbReference>
<keyword evidence="3 6" id="KW-0812">Transmembrane</keyword>
<dbReference type="InterPro" id="IPR036397">
    <property type="entry name" value="RNaseH_sf"/>
</dbReference>
<dbReference type="Gene3D" id="3.30.420.10">
    <property type="entry name" value="Ribonuclease H-like superfamily/Ribonuclease H"/>
    <property type="match status" value="1"/>
</dbReference>
<dbReference type="PANTHER" id="PTHR12308">
    <property type="entry name" value="ANOCTAMIN"/>
    <property type="match status" value="1"/>
</dbReference>
<gene>
    <name evidence="8" type="ORF">ANN_10159</name>
</gene>
<dbReference type="InterPro" id="IPR049452">
    <property type="entry name" value="Anoctamin_TM"/>
</dbReference>
<dbReference type="EMBL" id="JAJSOF020000005">
    <property type="protein sequence ID" value="KAJ4448146.1"/>
    <property type="molecule type" value="Genomic_DNA"/>
</dbReference>
<evidence type="ECO:0000313" key="8">
    <source>
        <dbReference type="EMBL" id="KAJ4448146.1"/>
    </source>
</evidence>
<dbReference type="Pfam" id="PF04547">
    <property type="entry name" value="Anoctamin"/>
    <property type="match status" value="1"/>
</dbReference>
<evidence type="ECO:0000256" key="5">
    <source>
        <dbReference type="ARBA" id="ARBA00023136"/>
    </source>
</evidence>
<evidence type="ECO:0000256" key="1">
    <source>
        <dbReference type="ARBA" id="ARBA00004141"/>
    </source>
</evidence>
<evidence type="ECO:0000256" key="4">
    <source>
        <dbReference type="ARBA" id="ARBA00022989"/>
    </source>
</evidence>
<evidence type="ECO:0000256" key="2">
    <source>
        <dbReference type="ARBA" id="ARBA00009671"/>
    </source>
</evidence>
<protein>
    <recommendedName>
        <fullName evidence="6">Anoctamin</fullName>
    </recommendedName>
</protein>
<keyword evidence="4 6" id="KW-1133">Transmembrane helix</keyword>
<evidence type="ECO:0000256" key="6">
    <source>
        <dbReference type="RuleBase" id="RU280814"/>
    </source>
</evidence>
<keyword evidence="5 6" id="KW-0472">Membrane</keyword>
<feature type="transmembrane region" description="Helical" evidence="6">
    <location>
        <begin position="227"/>
        <end position="244"/>
    </location>
</feature>
<dbReference type="Proteomes" id="UP001148838">
    <property type="component" value="Unassembled WGS sequence"/>
</dbReference>
<evidence type="ECO:0000256" key="3">
    <source>
        <dbReference type="ARBA" id="ARBA00022692"/>
    </source>
</evidence>
<evidence type="ECO:0000313" key="9">
    <source>
        <dbReference type="Proteomes" id="UP001148838"/>
    </source>
</evidence>
<accession>A0ABQ8TPU6</accession>
<keyword evidence="9" id="KW-1185">Reference proteome</keyword>
<feature type="domain" description="Anoctamin transmembrane" evidence="7">
    <location>
        <begin position="181"/>
        <end position="276"/>
    </location>
</feature>
<comment type="caution">
    <text evidence="8">The sequence shown here is derived from an EMBL/GenBank/DDBJ whole genome shotgun (WGS) entry which is preliminary data.</text>
</comment>
<feature type="transmembrane region" description="Helical" evidence="6">
    <location>
        <begin position="287"/>
        <end position="307"/>
    </location>
</feature>
<organism evidence="8 9">
    <name type="scientific">Periplaneta americana</name>
    <name type="common">American cockroach</name>
    <name type="synonym">Blatta americana</name>
    <dbReference type="NCBI Taxonomy" id="6978"/>
    <lineage>
        <taxon>Eukaryota</taxon>
        <taxon>Metazoa</taxon>
        <taxon>Ecdysozoa</taxon>
        <taxon>Arthropoda</taxon>
        <taxon>Hexapoda</taxon>
        <taxon>Insecta</taxon>
        <taxon>Pterygota</taxon>
        <taxon>Neoptera</taxon>
        <taxon>Polyneoptera</taxon>
        <taxon>Dictyoptera</taxon>
        <taxon>Blattodea</taxon>
        <taxon>Blattoidea</taxon>
        <taxon>Blattidae</taxon>
        <taxon>Blattinae</taxon>
        <taxon>Periplaneta</taxon>
    </lineage>
</organism>
<comment type="caution">
    <text evidence="6">Lacks conserved residue(s) required for the propagation of feature annotation.</text>
</comment>
<comment type="similarity">
    <text evidence="2 6">Belongs to the anoctamin family.</text>
</comment>
<dbReference type="PANTHER" id="PTHR12308:SF51">
    <property type="entry name" value="ANOCTAMIN-8"/>
    <property type="match status" value="1"/>
</dbReference>
<reference evidence="8 9" key="1">
    <citation type="journal article" date="2022" name="Allergy">
        <title>Genome assembly and annotation of Periplaneta americana reveal a comprehensive cockroach allergen profile.</title>
        <authorList>
            <person name="Wang L."/>
            <person name="Xiong Q."/>
            <person name="Saelim N."/>
            <person name="Wang L."/>
            <person name="Nong W."/>
            <person name="Wan A.T."/>
            <person name="Shi M."/>
            <person name="Liu X."/>
            <person name="Cao Q."/>
            <person name="Hui J.H.L."/>
            <person name="Sookrung N."/>
            <person name="Leung T.F."/>
            <person name="Tungtrongchitr A."/>
            <person name="Tsui S.K.W."/>
        </authorList>
    </citation>
    <scope>NUCLEOTIDE SEQUENCE [LARGE SCALE GENOMIC DNA]</scope>
    <source>
        <strain evidence="8">PWHHKU_190912</strain>
    </source>
</reference>
<evidence type="ECO:0000259" key="7">
    <source>
        <dbReference type="Pfam" id="PF04547"/>
    </source>
</evidence>
<name>A0ABQ8TPU6_PERAM</name>
<sequence>MSYFEGTENEREFFTTQERQWLVLHLLQTLKAGPGDQPDRSRLVPVAWQQWSEMEALIPSPAACEVQSVIKFFNAQSIVPIEIHRQLCQVYGPNTMMNADHYCETLRKLRRAIQNKRRGMLTAGVVLLHDNARPHTARLTAAVLTEFGWELFDHPPYNPDLVPSNFHVFLHLKKFQSSDEICDYFGVKITMYFAWLGHYTTALIVPAVVGFVFWIGFCGRDQATEDVGFVLFSFFNVLWASVYVEAWKRYSAELAYRWGTLDQRDELLVEPRPLFTEWWDQRITERGYFFCLSYLPKIMLAVVITLLDEAYYKVACWLNDKDCGAGYLMPML</sequence>